<name>A0AAD3NLM9_LATJO</name>
<accession>A0AAD3NLM9</accession>
<evidence type="ECO:0000313" key="2">
    <source>
        <dbReference type="Proteomes" id="UP001279410"/>
    </source>
</evidence>
<dbReference type="AlphaFoldDB" id="A0AAD3NLM9"/>
<proteinExistence type="predicted"/>
<comment type="caution">
    <text evidence="1">The sequence shown here is derived from an EMBL/GenBank/DDBJ whole genome shotgun (WGS) entry which is preliminary data.</text>
</comment>
<dbReference type="EMBL" id="BRZM01002100">
    <property type="protein sequence ID" value="GLD74259.1"/>
    <property type="molecule type" value="Genomic_DNA"/>
</dbReference>
<reference evidence="1" key="1">
    <citation type="submission" date="2022-08" db="EMBL/GenBank/DDBJ databases">
        <title>Genome sequencing of akame (Lates japonicus).</title>
        <authorList>
            <person name="Hashiguchi Y."/>
            <person name="Takahashi H."/>
        </authorList>
    </citation>
    <scope>NUCLEOTIDE SEQUENCE</scope>
    <source>
        <strain evidence="1">Kochi</strain>
    </source>
</reference>
<dbReference type="Proteomes" id="UP001279410">
    <property type="component" value="Unassembled WGS sequence"/>
</dbReference>
<keyword evidence="2" id="KW-1185">Reference proteome</keyword>
<sequence length="358" mass="39335">MLLHCGGEKKQENAAGSEAGWIFDTAVMKQPSKTTGIIITEGTPAVDATALESGSEYFKIDNVTGFEMEGTHHVPPKPCFVFPSPTWNDNSLQFERGPHMRQNGRKCSSRYTCLQRSEIDRILVRDGSISTGECFGGYASSSTGVRPRDQGENGAVSISSCRRCPIHTEASWVNRKHSHPYLQMKLDRLGSPSLSSKQLTDGQAGRYHDLPQLLPEVVEVHQREQLTCARAILHRCRYEISVPLGFWNVSSAESVANPVIAKDKGTPSMQGSRLLSFRTDRNDNAPKFALGNLYVYVSRTCFANSPVEYPGRIPWSGATKVCIACGPGQRVVGSLCATALVYVSSNEELGQRQFSVMQ</sequence>
<protein>
    <submittedName>
        <fullName evidence="1">Protocadherin-7-like protein</fullName>
    </submittedName>
</protein>
<evidence type="ECO:0000313" key="1">
    <source>
        <dbReference type="EMBL" id="GLD74259.1"/>
    </source>
</evidence>
<organism evidence="1 2">
    <name type="scientific">Lates japonicus</name>
    <name type="common">Japanese lates</name>
    <dbReference type="NCBI Taxonomy" id="270547"/>
    <lineage>
        <taxon>Eukaryota</taxon>
        <taxon>Metazoa</taxon>
        <taxon>Chordata</taxon>
        <taxon>Craniata</taxon>
        <taxon>Vertebrata</taxon>
        <taxon>Euteleostomi</taxon>
        <taxon>Actinopterygii</taxon>
        <taxon>Neopterygii</taxon>
        <taxon>Teleostei</taxon>
        <taxon>Neoteleostei</taxon>
        <taxon>Acanthomorphata</taxon>
        <taxon>Carangaria</taxon>
        <taxon>Carangaria incertae sedis</taxon>
        <taxon>Centropomidae</taxon>
        <taxon>Lates</taxon>
    </lineage>
</organism>
<gene>
    <name evidence="1" type="ORF">AKAME5_002558800</name>
</gene>